<evidence type="ECO:0000256" key="4">
    <source>
        <dbReference type="ARBA" id="ARBA00011802"/>
    </source>
</evidence>
<dbReference type="GO" id="GO:0015035">
    <property type="term" value="F:protein-disulfide reductase activity"/>
    <property type="evidence" value="ECO:0007669"/>
    <property type="project" value="InterPro"/>
</dbReference>
<dbReference type="SUPFAM" id="SSF110019">
    <property type="entry name" value="ERO1-like"/>
    <property type="match status" value="1"/>
</dbReference>
<feature type="transmembrane region" description="Helical" evidence="16">
    <location>
        <begin position="12"/>
        <end position="30"/>
    </location>
</feature>
<dbReference type="PANTHER" id="PTHR12613">
    <property type="entry name" value="ERO1-RELATED"/>
    <property type="match status" value="1"/>
</dbReference>
<dbReference type="FunCoup" id="Q24DE0">
    <property type="interactions" value="121"/>
</dbReference>
<dbReference type="eggNOG" id="KOG2608">
    <property type="taxonomic scope" value="Eukaryota"/>
</dbReference>
<keyword evidence="12 16" id="KW-0472">Membrane</keyword>
<evidence type="ECO:0000256" key="3">
    <source>
        <dbReference type="ARBA" id="ARBA00008277"/>
    </source>
</evidence>
<dbReference type="GO" id="GO:0071949">
    <property type="term" value="F:FAD binding"/>
    <property type="evidence" value="ECO:0007669"/>
    <property type="project" value="InterPro"/>
</dbReference>
<keyword evidence="16" id="KW-1133">Transmembrane helix</keyword>
<dbReference type="InParanoid" id="Q24DE0"/>
<reference evidence="18" key="1">
    <citation type="journal article" date="2006" name="PLoS Biol.">
        <title>Macronuclear genome sequence of the ciliate Tetrahymena thermophila, a model eukaryote.</title>
        <authorList>
            <person name="Eisen J.A."/>
            <person name="Coyne R.S."/>
            <person name="Wu M."/>
            <person name="Wu D."/>
            <person name="Thiagarajan M."/>
            <person name="Wortman J.R."/>
            <person name="Badger J.H."/>
            <person name="Ren Q."/>
            <person name="Amedeo P."/>
            <person name="Jones K.M."/>
            <person name="Tallon L.J."/>
            <person name="Delcher A.L."/>
            <person name="Salzberg S.L."/>
            <person name="Silva J.C."/>
            <person name="Haas B.J."/>
            <person name="Majoros W.H."/>
            <person name="Farzad M."/>
            <person name="Carlton J.M."/>
            <person name="Smith R.K. Jr."/>
            <person name="Garg J."/>
            <person name="Pearlman R.E."/>
            <person name="Karrer K.M."/>
            <person name="Sun L."/>
            <person name="Manning G."/>
            <person name="Elde N.C."/>
            <person name="Turkewitz A.P."/>
            <person name="Asai D.J."/>
            <person name="Wilkes D.E."/>
            <person name="Wang Y."/>
            <person name="Cai H."/>
            <person name="Collins K."/>
            <person name="Stewart B.A."/>
            <person name="Lee S.R."/>
            <person name="Wilamowska K."/>
            <person name="Weinberg Z."/>
            <person name="Ruzzo W.L."/>
            <person name="Wloga D."/>
            <person name="Gaertig J."/>
            <person name="Frankel J."/>
            <person name="Tsao C.-C."/>
            <person name="Gorovsky M.A."/>
            <person name="Keeling P.J."/>
            <person name="Waller R.F."/>
            <person name="Patron N.J."/>
            <person name="Cherry J.M."/>
            <person name="Stover N.A."/>
            <person name="Krieger C.J."/>
            <person name="del Toro C."/>
            <person name="Ryder H.F."/>
            <person name="Williamson S.C."/>
            <person name="Barbeau R.A."/>
            <person name="Hamilton E.P."/>
            <person name="Orias E."/>
        </authorList>
    </citation>
    <scope>NUCLEOTIDE SEQUENCE [LARGE SCALE GENOMIC DNA]</scope>
    <source>
        <strain evidence="18">SB210</strain>
    </source>
</reference>
<evidence type="ECO:0000313" key="17">
    <source>
        <dbReference type="EMBL" id="EAS05801.2"/>
    </source>
</evidence>
<feature type="transmembrane region" description="Helical" evidence="16">
    <location>
        <begin position="395"/>
        <end position="417"/>
    </location>
</feature>
<dbReference type="HOGENOM" id="CLU_023061_2_1_1"/>
<keyword evidence="11" id="KW-0560">Oxidoreductase</keyword>
<dbReference type="EMBL" id="GG662329">
    <property type="protein sequence ID" value="EAS05801.2"/>
    <property type="molecule type" value="Genomic_DNA"/>
</dbReference>
<keyword evidence="16" id="KW-0812">Transmembrane</keyword>
<evidence type="ECO:0000313" key="18">
    <source>
        <dbReference type="Proteomes" id="UP000009168"/>
    </source>
</evidence>
<dbReference type="AlphaFoldDB" id="Q24DE0"/>
<accession>Q24DE0</accession>
<evidence type="ECO:0000256" key="10">
    <source>
        <dbReference type="ARBA" id="ARBA00022982"/>
    </source>
</evidence>
<evidence type="ECO:0000256" key="7">
    <source>
        <dbReference type="ARBA" id="ARBA00022729"/>
    </source>
</evidence>
<sequence length="470" mass="55436">MDPQKVKRRTRFVLKLWAAAAVVYFSYVYLIPQTFNYKGKIDDCCCEAELVQNTNQKIYQKLDELSHTKFFRTFKVNIDTECKFFSVEGICKSQGCSVCRCDENNIPLPWKKTDFIQQSKYDYADWAQEPEVKITDEWQWRVEEFNESEGSYVDLKDNVEAFTGYQGQNIWKLIYEENCFQGEDLCLEQRALNRILSGLHASVSTQLSELYIDFNKNRTKMYPNWKLYFEKVGNYPERIHNLYFYYSVLLRAINRAESVIRNYNFTTGDFQEDAKTYQLVGDILDYTTSQCDQPFHEEILFNTDQGRKYKKHYQQYIHNITKIMDCVECEKCKVFGKMQVYGIGVALKILFSDDSSTQIQKLQRNELITLINAFVKCASSLDVVDKMFYRRFKSYFNIGLALFSSSLFFMGFLYFAMEIQEKYLGQKIKKMFQHFPTNIPDPNKKKQAAIAQQQELARKQIFGEGKAKDD</sequence>
<dbReference type="GO" id="GO:0016972">
    <property type="term" value="F:thiol oxidase activity"/>
    <property type="evidence" value="ECO:0007669"/>
    <property type="project" value="InterPro"/>
</dbReference>
<keyword evidence="5" id="KW-0813">Transport</keyword>
<dbReference type="InterPro" id="IPR037192">
    <property type="entry name" value="ERO1-like_sf"/>
</dbReference>
<evidence type="ECO:0000256" key="6">
    <source>
        <dbReference type="ARBA" id="ARBA00022630"/>
    </source>
</evidence>
<comment type="subunit">
    <text evidence="4">May function both as a monomer and a homodimer.</text>
</comment>
<keyword evidence="10" id="KW-0249">Electron transport</keyword>
<organism evidence="17 18">
    <name type="scientific">Tetrahymena thermophila (strain SB210)</name>
    <dbReference type="NCBI Taxonomy" id="312017"/>
    <lineage>
        <taxon>Eukaryota</taxon>
        <taxon>Sar</taxon>
        <taxon>Alveolata</taxon>
        <taxon>Ciliophora</taxon>
        <taxon>Intramacronucleata</taxon>
        <taxon>Oligohymenophorea</taxon>
        <taxon>Hymenostomatida</taxon>
        <taxon>Tetrahymenina</taxon>
        <taxon>Tetrahymenidae</taxon>
        <taxon>Tetrahymena</taxon>
    </lineage>
</organism>
<keyword evidence="8" id="KW-0256">Endoplasmic reticulum</keyword>
<comment type="cofactor">
    <cofactor evidence="1">
        <name>FAD</name>
        <dbReference type="ChEBI" id="CHEBI:57692"/>
    </cofactor>
</comment>
<evidence type="ECO:0000256" key="1">
    <source>
        <dbReference type="ARBA" id="ARBA00001974"/>
    </source>
</evidence>
<evidence type="ECO:0000256" key="16">
    <source>
        <dbReference type="SAM" id="Phobius"/>
    </source>
</evidence>
<keyword evidence="6" id="KW-0285">Flavoprotein</keyword>
<keyword evidence="14" id="KW-0325">Glycoprotein</keyword>
<evidence type="ECO:0000256" key="12">
    <source>
        <dbReference type="ARBA" id="ARBA00023136"/>
    </source>
</evidence>
<dbReference type="GeneID" id="7835489"/>
<evidence type="ECO:0000256" key="14">
    <source>
        <dbReference type="ARBA" id="ARBA00023180"/>
    </source>
</evidence>
<dbReference type="InterPro" id="IPR007266">
    <property type="entry name" value="Ero1"/>
</dbReference>
<comment type="subcellular location">
    <subcellularLocation>
        <location evidence="2">Endoplasmic reticulum membrane</location>
        <topology evidence="2">Peripheral membrane protein</topology>
        <orientation evidence="2">Lumenal side</orientation>
    </subcellularLocation>
</comment>
<keyword evidence="13" id="KW-1015">Disulfide bond</keyword>
<dbReference type="OrthoDB" id="269384at2759"/>
<evidence type="ECO:0000256" key="2">
    <source>
        <dbReference type="ARBA" id="ARBA00004367"/>
    </source>
</evidence>
<evidence type="ECO:0000256" key="13">
    <source>
        <dbReference type="ARBA" id="ARBA00023157"/>
    </source>
</evidence>
<evidence type="ECO:0000256" key="15">
    <source>
        <dbReference type="ARBA" id="ARBA00023284"/>
    </source>
</evidence>
<evidence type="ECO:0000256" key="8">
    <source>
        <dbReference type="ARBA" id="ARBA00022824"/>
    </source>
</evidence>
<gene>
    <name evidence="17" type="ORF">TTHERM_01262870</name>
</gene>
<dbReference type="GO" id="GO:0034975">
    <property type="term" value="P:protein folding in endoplasmic reticulum"/>
    <property type="evidence" value="ECO:0007669"/>
    <property type="project" value="InterPro"/>
</dbReference>
<keyword evidence="15" id="KW-0676">Redox-active center</keyword>
<comment type="similarity">
    <text evidence="3">Belongs to the EROs family.</text>
</comment>
<evidence type="ECO:0000256" key="5">
    <source>
        <dbReference type="ARBA" id="ARBA00022448"/>
    </source>
</evidence>
<keyword evidence="9" id="KW-0274">FAD</keyword>
<evidence type="ECO:0000256" key="9">
    <source>
        <dbReference type="ARBA" id="ARBA00022827"/>
    </source>
</evidence>
<dbReference type="Pfam" id="PF04137">
    <property type="entry name" value="ERO1"/>
    <property type="match status" value="1"/>
</dbReference>
<dbReference type="RefSeq" id="XP_001026046.2">
    <property type="nucleotide sequence ID" value="XM_001026046.2"/>
</dbReference>
<dbReference type="KEGG" id="tet:TTHERM_01262870"/>
<protein>
    <submittedName>
        <fullName evidence="17">Endoplasmic reticulum oxidoreductin 1</fullName>
    </submittedName>
</protein>
<dbReference type="PANTHER" id="PTHR12613:SF0">
    <property type="entry name" value="ERO1-LIKE PROTEIN"/>
    <property type="match status" value="1"/>
</dbReference>
<dbReference type="Proteomes" id="UP000009168">
    <property type="component" value="Unassembled WGS sequence"/>
</dbReference>
<proteinExistence type="inferred from homology"/>
<evidence type="ECO:0000256" key="11">
    <source>
        <dbReference type="ARBA" id="ARBA00023002"/>
    </source>
</evidence>
<dbReference type="STRING" id="312017.Q24DE0"/>
<dbReference type="GO" id="GO:0005789">
    <property type="term" value="C:endoplasmic reticulum membrane"/>
    <property type="evidence" value="ECO:0007669"/>
    <property type="project" value="UniProtKB-SubCell"/>
</dbReference>
<keyword evidence="18" id="KW-1185">Reference proteome</keyword>
<name>Q24DE0_TETTS</name>
<keyword evidence="7" id="KW-0732">Signal</keyword>